<dbReference type="InterPro" id="IPR002734">
    <property type="entry name" value="RibDG_C"/>
</dbReference>
<dbReference type="InterPro" id="IPR050765">
    <property type="entry name" value="Riboflavin_Biosynth_HTPR"/>
</dbReference>
<gene>
    <name evidence="2" type="ORF">OHU69_44905</name>
</gene>
<dbReference type="InterPro" id="IPR024072">
    <property type="entry name" value="DHFR-like_dom_sf"/>
</dbReference>
<feature type="domain" description="Bacterial bifunctional deaminase-reductase C-terminal" evidence="1">
    <location>
        <begin position="3"/>
        <end position="181"/>
    </location>
</feature>
<name>A0AAU1UJZ6_9ACTN</name>
<accession>A0AAU1UJZ6</accession>
<dbReference type="SUPFAM" id="SSF53597">
    <property type="entry name" value="Dihydrofolate reductase-like"/>
    <property type="match status" value="1"/>
</dbReference>
<sequence length="187" mass="21004">MRTLAITLNITVDGCVEMLTDWFEPQAQGNADMADVLEESRRQDSRSDALLLGRRTFEDFRGYWPGLTDDTTGISDYLDQVRKYVVSSSIEDPRWENSTVLSGDPVKEVTTLKALEGGKDIVLTGSITLAHTLIEAGLVDEYRLFVYPVVQGRGRRLFPDGYEVPRLRLVDSKAFRSGIVLLRYVPA</sequence>
<dbReference type="PANTHER" id="PTHR38011:SF11">
    <property type="entry name" value="2,5-DIAMINO-6-RIBOSYLAMINO-4(3H)-PYRIMIDINONE 5'-PHOSPHATE REDUCTASE"/>
    <property type="match status" value="1"/>
</dbReference>
<dbReference type="PANTHER" id="PTHR38011">
    <property type="entry name" value="DIHYDROFOLATE REDUCTASE FAMILY PROTEIN (AFU_ORTHOLOGUE AFUA_8G06820)"/>
    <property type="match status" value="1"/>
</dbReference>
<protein>
    <submittedName>
        <fullName evidence="2">Dihydrofolate reductase family protein</fullName>
    </submittedName>
</protein>
<organism evidence="2">
    <name type="scientific">Streptomyces sp. NBC_00119</name>
    <dbReference type="NCBI Taxonomy" id="2975659"/>
    <lineage>
        <taxon>Bacteria</taxon>
        <taxon>Bacillati</taxon>
        <taxon>Actinomycetota</taxon>
        <taxon>Actinomycetes</taxon>
        <taxon>Kitasatosporales</taxon>
        <taxon>Streptomycetaceae</taxon>
        <taxon>Streptomyces</taxon>
    </lineage>
</organism>
<dbReference type="Pfam" id="PF01872">
    <property type="entry name" value="RibD_C"/>
    <property type="match status" value="1"/>
</dbReference>
<dbReference type="GO" id="GO:0008703">
    <property type="term" value="F:5-amino-6-(5-phosphoribosylamino)uracil reductase activity"/>
    <property type="evidence" value="ECO:0007669"/>
    <property type="project" value="InterPro"/>
</dbReference>
<evidence type="ECO:0000313" key="2">
    <source>
        <dbReference type="EMBL" id="WTS17551.1"/>
    </source>
</evidence>
<proteinExistence type="predicted"/>
<evidence type="ECO:0000259" key="1">
    <source>
        <dbReference type="Pfam" id="PF01872"/>
    </source>
</evidence>
<dbReference type="Gene3D" id="3.40.430.10">
    <property type="entry name" value="Dihydrofolate Reductase, subunit A"/>
    <property type="match status" value="1"/>
</dbReference>
<dbReference type="AlphaFoldDB" id="A0AAU1UJZ6"/>
<dbReference type="GO" id="GO:0009231">
    <property type="term" value="P:riboflavin biosynthetic process"/>
    <property type="evidence" value="ECO:0007669"/>
    <property type="project" value="InterPro"/>
</dbReference>
<reference evidence="2" key="1">
    <citation type="submission" date="2022-10" db="EMBL/GenBank/DDBJ databases">
        <title>The complete genomes of actinobacterial strains from the NBC collection.</title>
        <authorList>
            <person name="Joergensen T.S."/>
            <person name="Alvarez Arevalo M."/>
            <person name="Sterndorff E.B."/>
            <person name="Faurdal D."/>
            <person name="Vuksanovic O."/>
            <person name="Mourched A.-S."/>
            <person name="Charusanti P."/>
            <person name="Shaw S."/>
            <person name="Blin K."/>
            <person name="Weber T."/>
        </authorList>
    </citation>
    <scope>NUCLEOTIDE SEQUENCE</scope>
    <source>
        <strain evidence="2">NBC_00119</strain>
    </source>
</reference>
<dbReference type="EMBL" id="CP108195">
    <property type="protein sequence ID" value="WTS17551.1"/>
    <property type="molecule type" value="Genomic_DNA"/>
</dbReference>